<evidence type="ECO:0000313" key="3">
    <source>
        <dbReference type="Proteomes" id="UP001141259"/>
    </source>
</evidence>
<dbReference type="EMBL" id="JANYMP010000010">
    <property type="protein sequence ID" value="MCS7479604.1"/>
    <property type="molecule type" value="Genomic_DNA"/>
</dbReference>
<dbReference type="GO" id="GO:0016747">
    <property type="term" value="F:acyltransferase activity, transferring groups other than amino-acyl groups"/>
    <property type="evidence" value="ECO:0007669"/>
    <property type="project" value="InterPro"/>
</dbReference>
<comment type="caution">
    <text evidence="2">The sequence shown here is derived from an EMBL/GenBank/DDBJ whole genome shotgun (WGS) entry which is preliminary data.</text>
</comment>
<dbReference type="PROSITE" id="PS51186">
    <property type="entry name" value="GNAT"/>
    <property type="match status" value="1"/>
</dbReference>
<proteinExistence type="predicted"/>
<dbReference type="AlphaFoldDB" id="A0A9X2VNY0"/>
<dbReference type="InterPro" id="IPR000182">
    <property type="entry name" value="GNAT_dom"/>
</dbReference>
<dbReference type="Gene3D" id="3.40.630.30">
    <property type="match status" value="1"/>
</dbReference>
<keyword evidence="3" id="KW-1185">Reference proteome</keyword>
<dbReference type="InterPro" id="IPR016181">
    <property type="entry name" value="Acyl_CoA_acyltransferase"/>
</dbReference>
<organism evidence="2 3">
    <name type="scientific">Umezawaea endophytica</name>
    <dbReference type="NCBI Taxonomy" id="1654476"/>
    <lineage>
        <taxon>Bacteria</taxon>
        <taxon>Bacillati</taxon>
        <taxon>Actinomycetota</taxon>
        <taxon>Actinomycetes</taxon>
        <taxon>Pseudonocardiales</taxon>
        <taxon>Pseudonocardiaceae</taxon>
        <taxon>Umezawaea</taxon>
    </lineage>
</organism>
<dbReference type="CDD" id="cd04301">
    <property type="entry name" value="NAT_SF"/>
    <property type="match status" value="1"/>
</dbReference>
<protein>
    <submittedName>
        <fullName evidence="2">GNAT family N-acetyltransferase</fullName>
    </submittedName>
</protein>
<sequence length="161" mass="17713">MTPPRAEPPIHRLDLTDDDTLRGLWELQRAAYAVEADLIGFDGIPPLHETLDDLRACGETFLGTEDLTGAVSWLRPDDGTLDICRLVVHPRAHRTGVARALLDALDRREPAETTTVSTGTANLPAMTLYRRRGFVPTGLRDLAPGVTLTLLTRRTPRTAPQ</sequence>
<evidence type="ECO:0000313" key="2">
    <source>
        <dbReference type="EMBL" id="MCS7479604.1"/>
    </source>
</evidence>
<reference evidence="2" key="1">
    <citation type="submission" date="2022-08" db="EMBL/GenBank/DDBJ databases">
        <authorList>
            <person name="Tistechok S."/>
            <person name="Samborskyy M."/>
            <person name="Roman I."/>
        </authorList>
    </citation>
    <scope>NUCLEOTIDE SEQUENCE</scope>
    <source>
        <strain evidence="2">DSM 103496</strain>
    </source>
</reference>
<dbReference type="Proteomes" id="UP001141259">
    <property type="component" value="Unassembled WGS sequence"/>
</dbReference>
<dbReference type="SUPFAM" id="SSF55729">
    <property type="entry name" value="Acyl-CoA N-acyltransferases (Nat)"/>
    <property type="match status" value="1"/>
</dbReference>
<evidence type="ECO:0000259" key="1">
    <source>
        <dbReference type="PROSITE" id="PS51186"/>
    </source>
</evidence>
<accession>A0A9X2VNY0</accession>
<dbReference type="Pfam" id="PF13508">
    <property type="entry name" value="Acetyltransf_7"/>
    <property type="match status" value="1"/>
</dbReference>
<name>A0A9X2VNY0_9PSEU</name>
<dbReference type="RefSeq" id="WP_259625098.1">
    <property type="nucleotide sequence ID" value="NZ_JANYMP010000010.1"/>
</dbReference>
<gene>
    <name evidence="2" type="ORF">NZH93_22310</name>
</gene>
<feature type="domain" description="N-acetyltransferase" evidence="1">
    <location>
        <begin position="19"/>
        <end position="157"/>
    </location>
</feature>